<keyword evidence="8" id="KW-1185">Reference proteome</keyword>
<evidence type="ECO:0000256" key="4">
    <source>
        <dbReference type="ARBA" id="ARBA00023136"/>
    </source>
</evidence>
<comment type="subcellular location">
    <subcellularLocation>
        <location evidence="1">Cell membrane</location>
        <topology evidence="1">Multi-pass membrane protein</topology>
    </subcellularLocation>
</comment>
<organism evidence="7 8">
    <name type="scientific">Phytohabitans suffuscus</name>
    <dbReference type="NCBI Taxonomy" id="624315"/>
    <lineage>
        <taxon>Bacteria</taxon>
        <taxon>Bacillati</taxon>
        <taxon>Actinomycetota</taxon>
        <taxon>Actinomycetes</taxon>
        <taxon>Micromonosporales</taxon>
        <taxon>Micromonosporaceae</taxon>
    </lineage>
</organism>
<feature type="transmembrane region" description="Helical" evidence="5">
    <location>
        <begin position="279"/>
        <end position="296"/>
    </location>
</feature>
<feature type="transmembrane region" description="Helical" evidence="5">
    <location>
        <begin position="248"/>
        <end position="272"/>
    </location>
</feature>
<feature type="transmembrane region" description="Helical" evidence="5">
    <location>
        <begin position="21"/>
        <end position="45"/>
    </location>
</feature>
<evidence type="ECO:0000313" key="7">
    <source>
        <dbReference type="EMBL" id="BCB86506.1"/>
    </source>
</evidence>
<dbReference type="Proteomes" id="UP000503011">
    <property type="component" value="Chromosome"/>
</dbReference>
<evidence type="ECO:0000256" key="2">
    <source>
        <dbReference type="ARBA" id="ARBA00022692"/>
    </source>
</evidence>
<dbReference type="GO" id="GO:0005886">
    <property type="term" value="C:plasma membrane"/>
    <property type="evidence" value="ECO:0007669"/>
    <property type="project" value="UniProtKB-SubCell"/>
</dbReference>
<proteinExistence type="predicted"/>
<dbReference type="KEGG" id="psuu:Psuf_038190"/>
<dbReference type="Pfam" id="PF07690">
    <property type="entry name" value="MFS_1"/>
    <property type="match status" value="1"/>
</dbReference>
<name>A0A6F8YKB0_9ACTN</name>
<sequence length="405" mass="40827">MGEVNLSRYREVLARPGIRSLLAVGLLGRVPSATGPVLLTLHVVLDRDGGYAAAGLVAAAFTIGAALGAALLGRILDRRGLRPVVVLTAVAETAFWSVASTLPYPALLAVAFAGGMLRLPAFPVVRQSIAAMVPPARRRSAYALDSMAVELSFMIGPAVAVVLATTAGPRVAMLALAAAVLVSGAAFYVLNPLIRAAAEETSAGPPPSLRHWLSPRLVGMLAVTAATTLVLGGTDVAVVAVLRDADQVGWTALVLALWGVYSLAGGFTYGAVANPPGPVALLVMLAACTIPVGLGGDQWWLLALALLPAGALCAPTLAATADVISRMVPAEVRGVATGLHGSSITVGLALGAPLAGFVMDRTSPAWGFAATGLVGLAVALTALAGRRRMVDRLEDGVAAVGAAGG</sequence>
<feature type="transmembrane region" description="Helical" evidence="5">
    <location>
        <begin position="336"/>
        <end position="359"/>
    </location>
</feature>
<keyword evidence="4 5" id="KW-0472">Membrane</keyword>
<dbReference type="Gene3D" id="1.20.1250.20">
    <property type="entry name" value="MFS general substrate transporter like domains"/>
    <property type="match status" value="1"/>
</dbReference>
<dbReference type="AlphaFoldDB" id="A0A6F8YKB0"/>
<keyword evidence="2 5" id="KW-0812">Transmembrane</keyword>
<feature type="transmembrane region" description="Helical" evidence="5">
    <location>
        <begin position="217"/>
        <end position="242"/>
    </location>
</feature>
<dbReference type="EMBL" id="AP022871">
    <property type="protein sequence ID" value="BCB86506.1"/>
    <property type="molecule type" value="Genomic_DNA"/>
</dbReference>
<dbReference type="PROSITE" id="PS50850">
    <property type="entry name" value="MFS"/>
    <property type="match status" value="1"/>
</dbReference>
<accession>A0A6F8YKB0</accession>
<dbReference type="InterPro" id="IPR036259">
    <property type="entry name" value="MFS_trans_sf"/>
</dbReference>
<dbReference type="GO" id="GO:0022857">
    <property type="term" value="F:transmembrane transporter activity"/>
    <property type="evidence" value="ECO:0007669"/>
    <property type="project" value="InterPro"/>
</dbReference>
<gene>
    <name evidence="7" type="ORF">Psuf_038190</name>
</gene>
<evidence type="ECO:0000313" key="8">
    <source>
        <dbReference type="Proteomes" id="UP000503011"/>
    </source>
</evidence>
<evidence type="ECO:0000256" key="1">
    <source>
        <dbReference type="ARBA" id="ARBA00004651"/>
    </source>
</evidence>
<feature type="transmembrane region" description="Helical" evidence="5">
    <location>
        <begin position="365"/>
        <end position="384"/>
    </location>
</feature>
<feature type="transmembrane region" description="Helical" evidence="5">
    <location>
        <begin position="302"/>
        <end position="324"/>
    </location>
</feature>
<dbReference type="RefSeq" id="WP_232074834.1">
    <property type="nucleotide sequence ID" value="NZ_AP022871.1"/>
</dbReference>
<keyword evidence="3 5" id="KW-1133">Transmembrane helix</keyword>
<dbReference type="PANTHER" id="PTHR23542">
    <property type="match status" value="1"/>
</dbReference>
<feature type="transmembrane region" description="Helical" evidence="5">
    <location>
        <begin position="142"/>
        <end position="165"/>
    </location>
</feature>
<feature type="transmembrane region" description="Helical" evidence="5">
    <location>
        <begin position="171"/>
        <end position="190"/>
    </location>
</feature>
<evidence type="ECO:0000256" key="5">
    <source>
        <dbReference type="SAM" id="Phobius"/>
    </source>
</evidence>
<dbReference type="InterPro" id="IPR020846">
    <property type="entry name" value="MFS_dom"/>
</dbReference>
<evidence type="ECO:0000256" key="3">
    <source>
        <dbReference type="ARBA" id="ARBA00022989"/>
    </source>
</evidence>
<dbReference type="PANTHER" id="PTHR23542:SF1">
    <property type="entry name" value="MAJOR FACILITATOR SUPERFAMILY (MFS) PROFILE DOMAIN-CONTAINING PROTEIN"/>
    <property type="match status" value="1"/>
</dbReference>
<feature type="domain" description="Major facilitator superfamily (MFS) profile" evidence="6">
    <location>
        <begin position="1"/>
        <end position="387"/>
    </location>
</feature>
<feature type="transmembrane region" description="Helical" evidence="5">
    <location>
        <begin position="51"/>
        <end position="73"/>
    </location>
</feature>
<reference evidence="7 8" key="2">
    <citation type="submission" date="2020-03" db="EMBL/GenBank/DDBJ databases">
        <authorList>
            <person name="Ichikawa N."/>
            <person name="Kimura A."/>
            <person name="Kitahashi Y."/>
            <person name="Uohara A."/>
        </authorList>
    </citation>
    <scope>NUCLEOTIDE SEQUENCE [LARGE SCALE GENOMIC DNA]</scope>
    <source>
        <strain evidence="7 8">NBRC 105367</strain>
    </source>
</reference>
<feature type="transmembrane region" description="Helical" evidence="5">
    <location>
        <begin position="104"/>
        <end position="121"/>
    </location>
</feature>
<evidence type="ECO:0000259" key="6">
    <source>
        <dbReference type="PROSITE" id="PS50850"/>
    </source>
</evidence>
<dbReference type="SUPFAM" id="SSF103473">
    <property type="entry name" value="MFS general substrate transporter"/>
    <property type="match status" value="1"/>
</dbReference>
<dbReference type="InterPro" id="IPR011701">
    <property type="entry name" value="MFS"/>
</dbReference>
<protein>
    <submittedName>
        <fullName evidence="7">MFS transporter</fullName>
    </submittedName>
</protein>
<reference evidence="7 8" key="1">
    <citation type="submission" date="2020-03" db="EMBL/GenBank/DDBJ databases">
        <title>Whole genome shotgun sequence of Phytohabitans suffuscus NBRC 105367.</title>
        <authorList>
            <person name="Komaki H."/>
            <person name="Tamura T."/>
        </authorList>
    </citation>
    <scope>NUCLEOTIDE SEQUENCE [LARGE SCALE GENOMIC DNA]</scope>
    <source>
        <strain evidence="7 8">NBRC 105367</strain>
    </source>
</reference>